<evidence type="ECO:0000313" key="3">
    <source>
        <dbReference type="WBParaSite" id="MBELARI_LOCUS18619"/>
    </source>
</evidence>
<organism evidence="2 3">
    <name type="scientific">Mesorhabditis belari</name>
    <dbReference type="NCBI Taxonomy" id="2138241"/>
    <lineage>
        <taxon>Eukaryota</taxon>
        <taxon>Metazoa</taxon>
        <taxon>Ecdysozoa</taxon>
        <taxon>Nematoda</taxon>
        <taxon>Chromadorea</taxon>
        <taxon>Rhabditida</taxon>
        <taxon>Rhabditina</taxon>
        <taxon>Rhabditomorpha</taxon>
        <taxon>Rhabditoidea</taxon>
        <taxon>Rhabditidae</taxon>
        <taxon>Mesorhabditinae</taxon>
        <taxon>Mesorhabditis</taxon>
    </lineage>
</organism>
<feature type="region of interest" description="Disordered" evidence="1">
    <location>
        <begin position="49"/>
        <end position="91"/>
    </location>
</feature>
<feature type="compositionally biased region" description="Polar residues" evidence="1">
    <location>
        <begin position="72"/>
        <end position="83"/>
    </location>
</feature>
<protein>
    <submittedName>
        <fullName evidence="3">Uncharacterized protein</fullName>
    </submittedName>
</protein>
<sequence>MLLQYEDQAGFDTAYLVNLCAEFEDALKFGSFVEKLTRVAEYHQVQLPDCDLSPNTTSDSENEDDMNESDIRGNSLNQHQISESESEKEMDRPLIKFTEGRALRYTFAQSYFEVYHPETGTTWHFLHADIRQREYKFNPRGRPARAGRARFLLYNVTLQARKTAVRAGRAAQYVDVGPCFWMERPLFNFTEGRTLRLRFTRRGFAVLHPETGTTWHFLHADIRQREYKFNPRGRPARAGRARFLLYSVTLQARKTAVRAGRAAQYVDVGPCDVEFDVISTTLSATTLLNQFGAHRYTAIL</sequence>
<dbReference type="WBParaSite" id="MBELARI_LOCUS18619">
    <property type="protein sequence ID" value="MBELARI_LOCUS18619"/>
    <property type="gene ID" value="MBELARI_LOCUS18619"/>
</dbReference>
<name>A0AAF3EWN6_9BILA</name>
<dbReference type="Proteomes" id="UP000887575">
    <property type="component" value="Unassembled WGS sequence"/>
</dbReference>
<evidence type="ECO:0000313" key="2">
    <source>
        <dbReference type="Proteomes" id="UP000887575"/>
    </source>
</evidence>
<accession>A0AAF3EWN6</accession>
<reference evidence="3" key="1">
    <citation type="submission" date="2024-02" db="UniProtKB">
        <authorList>
            <consortium name="WormBaseParasite"/>
        </authorList>
    </citation>
    <scope>IDENTIFICATION</scope>
</reference>
<keyword evidence="2" id="KW-1185">Reference proteome</keyword>
<dbReference type="AlphaFoldDB" id="A0AAF3EWN6"/>
<proteinExistence type="predicted"/>
<evidence type="ECO:0000256" key="1">
    <source>
        <dbReference type="SAM" id="MobiDB-lite"/>
    </source>
</evidence>